<proteinExistence type="predicted"/>
<evidence type="ECO:0000313" key="1">
    <source>
        <dbReference type="EMBL" id="SUZ75093.1"/>
    </source>
</evidence>
<sequence length="35" mass="3676">MQMHALGASVRDIQGAIKSKYDSVYPSSTPTPAAP</sequence>
<protein>
    <submittedName>
        <fullName evidence="1">Uncharacterized protein</fullName>
    </submittedName>
</protein>
<dbReference type="EMBL" id="UINC01001233">
    <property type="protein sequence ID" value="SUZ75093.1"/>
    <property type="molecule type" value="Genomic_DNA"/>
</dbReference>
<reference evidence="1" key="1">
    <citation type="submission" date="2018-05" db="EMBL/GenBank/DDBJ databases">
        <authorList>
            <person name="Lanie J.A."/>
            <person name="Ng W.-L."/>
            <person name="Kazmierczak K.M."/>
            <person name="Andrzejewski T.M."/>
            <person name="Davidsen T.M."/>
            <person name="Wayne K.J."/>
            <person name="Tettelin H."/>
            <person name="Glass J.I."/>
            <person name="Rusch D."/>
            <person name="Podicherti R."/>
            <person name="Tsui H.-C.T."/>
            <person name="Winkler M.E."/>
        </authorList>
    </citation>
    <scope>NUCLEOTIDE SEQUENCE</scope>
</reference>
<organism evidence="1">
    <name type="scientific">marine metagenome</name>
    <dbReference type="NCBI Taxonomy" id="408172"/>
    <lineage>
        <taxon>unclassified sequences</taxon>
        <taxon>metagenomes</taxon>
        <taxon>ecological metagenomes</taxon>
    </lineage>
</organism>
<name>A0A381QBR5_9ZZZZ</name>
<accession>A0A381QBR5</accession>
<dbReference type="AlphaFoldDB" id="A0A381QBR5"/>
<gene>
    <name evidence="1" type="ORF">METZ01_LOCUS27947</name>
</gene>